<keyword evidence="1" id="KW-0472">Membrane</keyword>
<evidence type="ECO:0000313" key="2">
    <source>
        <dbReference type="EMBL" id="JAD85739.1"/>
    </source>
</evidence>
<protein>
    <submittedName>
        <fullName evidence="2">Uncharacterized protein</fullName>
    </submittedName>
</protein>
<dbReference type="EMBL" id="GBRH01212156">
    <property type="protein sequence ID" value="JAD85739.1"/>
    <property type="molecule type" value="Transcribed_RNA"/>
</dbReference>
<reference evidence="2" key="1">
    <citation type="submission" date="2014-09" db="EMBL/GenBank/DDBJ databases">
        <authorList>
            <person name="Magalhaes I.L.F."/>
            <person name="Oliveira U."/>
            <person name="Santos F.R."/>
            <person name="Vidigal T.H.D.A."/>
            <person name="Brescovit A.D."/>
            <person name="Santos A.J."/>
        </authorList>
    </citation>
    <scope>NUCLEOTIDE SEQUENCE</scope>
    <source>
        <tissue evidence="2">Shoot tissue taken approximately 20 cm above the soil surface</tissue>
    </source>
</reference>
<organism evidence="2">
    <name type="scientific">Arundo donax</name>
    <name type="common">Giant reed</name>
    <name type="synonym">Donax arundinaceus</name>
    <dbReference type="NCBI Taxonomy" id="35708"/>
    <lineage>
        <taxon>Eukaryota</taxon>
        <taxon>Viridiplantae</taxon>
        <taxon>Streptophyta</taxon>
        <taxon>Embryophyta</taxon>
        <taxon>Tracheophyta</taxon>
        <taxon>Spermatophyta</taxon>
        <taxon>Magnoliopsida</taxon>
        <taxon>Liliopsida</taxon>
        <taxon>Poales</taxon>
        <taxon>Poaceae</taxon>
        <taxon>PACMAD clade</taxon>
        <taxon>Arundinoideae</taxon>
        <taxon>Arundineae</taxon>
        <taxon>Arundo</taxon>
    </lineage>
</organism>
<keyword evidence="1" id="KW-1133">Transmembrane helix</keyword>
<keyword evidence="1" id="KW-0812">Transmembrane</keyword>
<dbReference type="AlphaFoldDB" id="A0A0A9DAZ3"/>
<feature type="transmembrane region" description="Helical" evidence="1">
    <location>
        <begin position="60"/>
        <end position="79"/>
    </location>
</feature>
<accession>A0A0A9DAZ3</accession>
<reference evidence="2" key="2">
    <citation type="journal article" date="2015" name="Data Brief">
        <title>Shoot transcriptome of the giant reed, Arundo donax.</title>
        <authorList>
            <person name="Barrero R.A."/>
            <person name="Guerrero F.D."/>
            <person name="Moolhuijzen P."/>
            <person name="Goolsby J.A."/>
            <person name="Tidwell J."/>
            <person name="Bellgard S.E."/>
            <person name="Bellgard M.I."/>
        </authorList>
    </citation>
    <scope>NUCLEOTIDE SEQUENCE</scope>
    <source>
        <tissue evidence="2">Shoot tissue taken approximately 20 cm above the soil surface</tissue>
    </source>
</reference>
<evidence type="ECO:0000256" key="1">
    <source>
        <dbReference type="SAM" id="Phobius"/>
    </source>
</evidence>
<sequence>MKAFFCVRHLGYEHINQILVSFFLRKEASIFTVASCHFETLKVGSGVVAQKKKVRLSTKLYCLCLFAQNAFSCLLQFVFMNASHLNLSLVKF</sequence>
<name>A0A0A9DAZ3_ARUDO</name>
<proteinExistence type="predicted"/>